<sequence length="66" mass="7204">MPVFGALVFRVFASQCYRFHRQAGRLQALTCSHPDPRLGGTARGAKVSFILNLPHPAPPPPSPLRP</sequence>
<organism evidence="1 2">
    <name type="scientific">Nezara viridula</name>
    <name type="common">Southern green stink bug</name>
    <name type="synonym">Cimex viridulus</name>
    <dbReference type="NCBI Taxonomy" id="85310"/>
    <lineage>
        <taxon>Eukaryota</taxon>
        <taxon>Metazoa</taxon>
        <taxon>Ecdysozoa</taxon>
        <taxon>Arthropoda</taxon>
        <taxon>Hexapoda</taxon>
        <taxon>Insecta</taxon>
        <taxon>Pterygota</taxon>
        <taxon>Neoptera</taxon>
        <taxon>Paraneoptera</taxon>
        <taxon>Hemiptera</taxon>
        <taxon>Heteroptera</taxon>
        <taxon>Panheteroptera</taxon>
        <taxon>Pentatomomorpha</taxon>
        <taxon>Pentatomoidea</taxon>
        <taxon>Pentatomidae</taxon>
        <taxon>Pentatominae</taxon>
        <taxon>Nezara</taxon>
    </lineage>
</organism>
<keyword evidence="2" id="KW-1185">Reference proteome</keyword>
<evidence type="ECO:0000313" key="2">
    <source>
        <dbReference type="Proteomes" id="UP001152798"/>
    </source>
</evidence>
<proteinExistence type="predicted"/>
<evidence type="ECO:0000313" key="1">
    <source>
        <dbReference type="EMBL" id="CAH1401766.1"/>
    </source>
</evidence>
<dbReference type="AlphaFoldDB" id="A0A9P0HHR6"/>
<name>A0A9P0HHR6_NEZVI</name>
<dbReference type="Proteomes" id="UP001152798">
    <property type="component" value="Chromosome 5"/>
</dbReference>
<accession>A0A9P0HHR6</accession>
<dbReference type="EMBL" id="OV725081">
    <property type="protein sequence ID" value="CAH1401766.1"/>
    <property type="molecule type" value="Genomic_DNA"/>
</dbReference>
<gene>
    <name evidence="1" type="ORF">NEZAVI_LOCUS10718</name>
</gene>
<protein>
    <submittedName>
        <fullName evidence="1">Uncharacterized protein</fullName>
    </submittedName>
</protein>
<reference evidence="1" key="1">
    <citation type="submission" date="2022-01" db="EMBL/GenBank/DDBJ databases">
        <authorList>
            <person name="King R."/>
        </authorList>
    </citation>
    <scope>NUCLEOTIDE SEQUENCE</scope>
</reference>